<dbReference type="InterPro" id="IPR029041">
    <property type="entry name" value="FAD-linked_oxidoreductase-like"/>
</dbReference>
<accession>A0ABR6C8L5</accession>
<keyword evidence="6 9" id="KW-0560">Oxidoreductase</keyword>
<comment type="cofactor">
    <cofactor evidence="1 9">
        <name>FAD</name>
        <dbReference type="ChEBI" id="CHEBI:57692"/>
    </cofactor>
</comment>
<dbReference type="Gene3D" id="3.20.20.220">
    <property type="match status" value="1"/>
</dbReference>
<name>A0ABR6C8L5_9HYPH</name>
<dbReference type="PANTHER" id="PTHR45754">
    <property type="entry name" value="METHYLENETETRAHYDROFOLATE REDUCTASE"/>
    <property type="match status" value="1"/>
</dbReference>
<dbReference type="Proteomes" id="UP000587524">
    <property type="component" value="Unassembled WGS sequence"/>
</dbReference>
<evidence type="ECO:0000256" key="3">
    <source>
        <dbReference type="ARBA" id="ARBA00006743"/>
    </source>
</evidence>
<keyword evidence="5 9" id="KW-0274">FAD</keyword>
<evidence type="ECO:0000256" key="8">
    <source>
        <dbReference type="ARBA" id="ARBA00048628"/>
    </source>
</evidence>
<dbReference type="RefSeq" id="WP_182574622.1">
    <property type="nucleotide sequence ID" value="NZ_JACJHY010000015.1"/>
</dbReference>
<evidence type="ECO:0000256" key="7">
    <source>
        <dbReference type="ARBA" id="ARBA00034478"/>
    </source>
</evidence>
<comment type="catalytic activity">
    <reaction evidence="8">
        <text>(6S)-5-methyl-5,6,7,8-tetrahydrofolate + NAD(+) = (6R)-5,10-methylene-5,6,7,8-tetrahydrofolate + NADH + H(+)</text>
        <dbReference type="Rhea" id="RHEA:19821"/>
        <dbReference type="ChEBI" id="CHEBI:15378"/>
        <dbReference type="ChEBI" id="CHEBI:15636"/>
        <dbReference type="ChEBI" id="CHEBI:18608"/>
        <dbReference type="ChEBI" id="CHEBI:57540"/>
        <dbReference type="ChEBI" id="CHEBI:57945"/>
        <dbReference type="EC" id="1.5.1.54"/>
    </reaction>
    <physiologicalReaction direction="right-to-left" evidence="8">
        <dbReference type="Rhea" id="RHEA:19823"/>
    </physiologicalReaction>
</comment>
<comment type="similarity">
    <text evidence="3 9">Belongs to the methylenetetrahydrofolate reductase family.</text>
</comment>
<keyword evidence="4 9" id="KW-0285">Flavoprotein</keyword>
<evidence type="ECO:0000256" key="6">
    <source>
        <dbReference type="ARBA" id="ARBA00023002"/>
    </source>
</evidence>
<evidence type="ECO:0000256" key="4">
    <source>
        <dbReference type="ARBA" id="ARBA00022630"/>
    </source>
</evidence>
<dbReference type="EMBL" id="JACJHZ010000015">
    <property type="protein sequence ID" value="MBA9021359.1"/>
    <property type="molecule type" value="Genomic_DNA"/>
</dbReference>
<organism evidence="10 11">
    <name type="scientific">Aminobacter ciceronei</name>
    <dbReference type="NCBI Taxonomy" id="150723"/>
    <lineage>
        <taxon>Bacteria</taxon>
        <taxon>Pseudomonadati</taxon>
        <taxon>Pseudomonadota</taxon>
        <taxon>Alphaproteobacteria</taxon>
        <taxon>Hyphomicrobiales</taxon>
        <taxon>Phyllobacteriaceae</taxon>
        <taxon>Aminobacter</taxon>
    </lineage>
</organism>
<dbReference type="PANTHER" id="PTHR45754:SF3">
    <property type="entry name" value="METHYLENETETRAHYDROFOLATE REDUCTASE (NADPH)"/>
    <property type="match status" value="1"/>
</dbReference>
<dbReference type="GO" id="GO:0004489">
    <property type="term" value="F:methylenetetrahydrofolate reductase [NAD(P)H] activity"/>
    <property type="evidence" value="ECO:0007669"/>
    <property type="project" value="UniProtKB-EC"/>
</dbReference>
<dbReference type="Pfam" id="PF02219">
    <property type="entry name" value="MTHFR"/>
    <property type="match status" value="1"/>
</dbReference>
<protein>
    <recommendedName>
        <fullName evidence="9">Methylenetetrahydrofolate reductase</fullName>
    </recommendedName>
</protein>
<sequence length="293" mass="31894">MLNRAPAVTALDKEMWRKILSRCSLEVPVSRAADFVPAHDVFQKGSFVFLPHISDLDSRGMENASRHLVDSGYVPVPHVGARHFASESAFLSHLRGAREGGARHLLVLSGDRDAPAGPFTSALNILAHGAIKDFGFQRVFISGYPEGHQRISNDALERATRSKIEVMQDSGVNVSIVTQFGFASSAYRIWLHRIRQNGIRCPIRLGLAGVTSIPSLLKYAALCGIGPSLSVLRKRSGAIAGLVKGYEPSGLIAELNRELDIANHDQLNLHLFPFGGAAKTIEWFRTRIGAPNA</sequence>
<comment type="pathway">
    <text evidence="2 9">One-carbon metabolism; tetrahydrofolate interconversion.</text>
</comment>
<gene>
    <name evidence="10" type="ORF">HNQ97_003365</name>
</gene>
<comment type="pathway">
    <text evidence="7">Amino-acid biosynthesis; L-methionine biosynthesis via de novo pathway.</text>
</comment>
<keyword evidence="11" id="KW-1185">Reference proteome</keyword>
<dbReference type="SUPFAM" id="SSF51730">
    <property type="entry name" value="FAD-linked oxidoreductase"/>
    <property type="match status" value="1"/>
</dbReference>
<evidence type="ECO:0000256" key="9">
    <source>
        <dbReference type="RuleBase" id="RU003862"/>
    </source>
</evidence>
<reference evidence="10 11" key="1">
    <citation type="submission" date="2020-08" db="EMBL/GenBank/DDBJ databases">
        <title>Genomic Encyclopedia of Type Strains, Phase IV (KMG-IV): sequencing the most valuable type-strain genomes for metagenomic binning, comparative biology and taxonomic classification.</title>
        <authorList>
            <person name="Goeker M."/>
        </authorList>
    </citation>
    <scope>NUCLEOTIDE SEQUENCE [LARGE SCALE GENOMIC DNA]</scope>
    <source>
        <strain evidence="10 11">DSM 17455</strain>
    </source>
</reference>
<evidence type="ECO:0000313" key="11">
    <source>
        <dbReference type="Proteomes" id="UP000587524"/>
    </source>
</evidence>
<evidence type="ECO:0000256" key="2">
    <source>
        <dbReference type="ARBA" id="ARBA00004777"/>
    </source>
</evidence>
<comment type="caution">
    <text evidence="10">The sequence shown here is derived from an EMBL/GenBank/DDBJ whole genome shotgun (WGS) entry which is preliminary data.</text>
</comment>
<dbReference type="InterPro" id="IPR003171">
    <property type="entry name" value="Mehydrof_redctse-like"/>
</dbReference>
<evidence type="ECO:0000256" key="1">
    <source>
        <dbReference type="ARBA" id="ARBA00001974"/>
    </source>
</evidence>
<evidence type="ECO:0000256" key="5">
    <source>
        <dbReference type="ARBA" id="ARBA00022827"/>
    </source>
</evidence>
<evidence type="ECO:0000313" key="10">
    <source>
        <dbReference type="EMBL" id="MBA9021359.1"/>
    </source>
</evidence>
<proteinExistence type="inferred from homology"/>